<dbReference type="AlphaFoldDB" id="A0A1B4XCR4"/>
<feature type="transmembrane region" description="Helical" evidence="1">
    <location>
        <begin position="97"/>
        <end position="118"/>
    </location>
</feature>
<dbReference type="RefSeq" id="WP_096359238.1">
    <property type="nucleotide sequence ID" value="NZ_AP014879.1"/>
</dbReference>
<feature type="transmembrane region" description="Helical" evidence="1">
    <location>
        <begin position="280"/>
        <end position="300"/>
    </location>
</feature>
<organism evidence="2 3">
    <name type="scientific">Sulfuricaulis limicola</name>
    <dbReference type="NCBI Taxonomy" id="1620215"/>
    <lineage>
        <taxon>Bacteria</taxon>
        <taxon>Pseudomonadati</taxon>
        <taxon>Pseudomonadota</taxon>
        <taxon>Gammaproteobacteria</taxon>
        <taxon>Acidiferrobacterales</taxon>
        <taxon>Acidiferrobacteraceae</taxon>
        <taxon>Sulfuricaulis</taxon>
    </lineage>
</organism>
<evidence type="ECO:0000256" key="1">
    <source>
        <dbReference type="SAM" id="Phobius"/>
    </source>
</evidence>
<feature type="transmembrane region" description="Helical" evidence="1">
    <location>
        <begin position="351"/>
        <end position="369"/>
    </location>
</feature>
<dbReference type="Pfam" id="PF05940">
    <property type="entry name" value="NnrS"/>
    <property type="match status" value="1"/>
</dbReference>
<feature type="transmembrane region" description="Helical" evidence="1">
    <location>
        <begin position="192"/>
        <end position="210"/>
    </location>
</feature>
<feature type="transmembrane region" description="Helical" evidence="1">
    <location>
        <begin position="63"/>
        <end position="85"/>
    </location>
</feature>
<dbReference type="KEGG" id="slim:SCL_0244"/>
<evidence type="ECO:0000313" key="3">
    <source>
        <dbReference type="Proteomes" id="UP000243180"/>
    </source>
</evidence>
<feature type="transmembrane region" description="Helical" evidence="1">
    <location>
        <begin position="25"/>
        <end position="43"/>
    </location>
</feature>
<feature type="transmembrane region" description="Helical" evidence="1">
    <location>
        <begin position="222"/>
        <end position="243"/>
    </location>
</feature>
<feature type="transmembrane region" description="Helical" evidence="1">
    <location>
        <begin position="320"/>
        <end position="339"/>
    </location>
</feature>
<dbReference type="InParanoid" id="A0A1B4XCR4"/>
<gene>
    <name evidence="2" type="ORF">SCL_0244</name>
</gene>
<dbReference type="EMBL" id="AP014879">
    <property type="protein sequence ID" value="BAV32566.1"/>
    <property type="molecule type" value="Genomic_DNA"/>
</dbReference>
<dbReference type="InterPro" id="IPR010266">
    <property type="entry name" value="NnrS"/>
</dbReference>
<accession>A0A1B4XCR4</accession>
<keyword evidence="1" id="KW-1133">Transmembrane helix</keyword>
<dbReference type="OrthoDB" id="9770040at2"/>
<keyword evidence="1" id="KW-0812">Transmembrane</keyword>
<evidence type="ECO:0000313" key="2">
    <source>
        <dbReference type="EMBL" id="BAV32566.1"/>
    </source>
</evidence>
<keyword evidence="1" id="KW-0472">Membrane</keyword>
<reference evidence="2 3" key="1">
    <citation type="submission" date="2015-05" db="EMBL/GenBank/DDBJ databases">
        <title>Complete genome sequence of a sulfur-oxidizing gammaproteobacterium strain HA5.</title>
        <authorList>
            <person name="Miura A."/>
            <person name="Kojima H."/>
            <person name="Fukui M."/>
        </authorList>
    </citation>
    <scope>NUCLEOTIDE SEQUENCE [LARGE SCALE GENOMIC DNA]</scope>
    <source>
        <strain evidence="2 3">HA5</strain>
    </source>
</reference>
<feature type="transmembrane region" description="Helical" evidence="1">
    <location>
        <begin position="159"/>
        <end position="180"/>
    </location>
</feature>
<dbReference type="Proteomes" id="UP000243180">
    <property type="component" value="Chromosome"/>
</dbReference>
<name>A0A1B4XCR4_9GAMM</name>
<proteinExistence type="predicted"/>
<protein>
    <submittedName>
        <fullName evidence="2">NnrS family protein</fullName>
    </submittedName>
</protein>
<sequence>MPPSASAASPEPGFWRVFAAAPHRMMFLPGVLQTVLIMLFWLTELLARVGWWPPLPLVLSSTSVHVFLMLFGLFPFFIFGFLFTVYPRWMGGAIIPATQYVSVFILLVTGMVLFYAGLFISSLLVALALVLQLAGWVVALYSLFTVYRQAPKRGPHERLLNLALAAGAVGIACFLAGVVTRSPLAFQLARETGLWLFLLPVVFLVAHRMIPFFSQSALMNYLMVRPAWGPPVMVICVVAHTAFEIAGLPAWRFLADAPLAAAALHHSWVWQFRRSFHARLLAMLHIAFLWLGIGMTLYAVQSLALLVTGTDHLGRVPLHALGIGFFTGMVVAMASRVTLGHSGRALEADDLTWRVLFGVNIAAVLRIAAEFTPGTAGSVLNGLAATTWLLSFLLWAWLYAPMYVRRRVDGKSG</sequence>
<feature type="transmembrane region" description="Helical" evidence="1">
    <location>
        <begin position="124"/>
        <end position="147"/>
    </location>
</feature>
<keyword evidence="3" id="KW-1185">Reference proteome</keyword>
<feature type="transmembrane region" description="Helical" evidence="1">
    <location>
        <begin position="375"/>
        <end position="398"/>
    </location>
</feature>